<evidence type="ECO:0000256" key="1">
    <source>
        <dbReference type="HAMAP-Rule" id="MF_00095"/>
    </source>
</evidence>
<dbReference type="STRING" id="1298851.TST_0712"/>
<evidence type="ECO:0000313" key="4">
    <source>
        <dbReference type="EMBL" id="BAT71517.1"/>
    </source>
</evidence>
<dbReference type="Pfam" id="PF03749">
    <property type="entry name" value="SfsA"/>
    <property type="match status" value="1"/>
</dbReference>
<dbReference type="Proteomes" id="UP000063234">
    <property type="component" value="Chromosome"/>
</dbReference>
<dbReference type="Pfam" id="PF17746">
    <property type="entry name" value="SfsA_N"/>
    <property type="match status" value="1"/>
</dbReference>
<keyword evidence="5" id="KW-1185">Reference proteome</keyword>
<dbReference type="GO" id="GO:0003677">
    <property type="term" value="F:DNA binding"/>
    <property type="evidence" value="ECO:0007669"/>
    <property type="project" value="InterPro"/>
</dbReference>
<dbReference type="RefSeq" id="WP_231963425.1">
    <property type="nucleotide sequence ID" value="NZ_AP013035.1"/>
</dbReference>
<dbReference type="CDD" id="cd22357">
    <property type="entry name" value="SfsA-like"/>
    <property type="match status" value="1"/>
</dbReference>
<proteinExistence type="inferred from homology"/>
<comment type="similarity">
    <text evidence="1">Belongs to the SfsA family.</text>
</comment>
<gene>
    <name evidence="1 4" type="primary">sfsA</name>
    <name evidence="4" type="ORF">TST_0712</name>
</gene>
<dbReference type="KEGG" id="ttk:TST_0712"/>
<dbReference type="PATRIC" id="fig|1298851.3.peg.739"/>
<dbReference type="NCBIfam" id="TIGR00230">
    <property type="entry name" value="sfsA"/>
    <property type="match status" value="1"/>
</dbReference>
<organism evidence="4 5">
    <name type="scientific">Thermosulfidibacter takaii (strain DSM 17441 / JCM 13301 / NBRC 103674 / ABI70S6)</name>
    <dbReference type="NCBI Taxonomy" id="1298851"/>
    <lineage>
        <taxon>Bacteria</taxon>
        <taxon>Pseudomonadati</taxon>
        <taxon>Thermosulfidibacterota</taxon>
        <taxon>Thermosulfidibacteria</taxon>
        <taxon>Thermosulfidibacterales</taxon>
        <taxon>Thermosulfidibacteraceae</taxon>
    </lineage>
</organism>
<dbReference type="InterPro" id="IPR040452">
    <property type="entry name" value="SfsA_C"/>
</dbReference>
<dbReference type="PANTHER" id="PTHR30545">
    <property type="entry name" value="SUGAR FERMENTATION STIMULATION PROTEIN A"/>
    <property type="match status" value="1"/>
</dbReference>
<dbReference type="AlphaFoldDB" id="A0A0S3QT55"/>
<dbReference type="EMBL" id="AP013035">
    <property type="protein sequence ID" value="BAT71517.1"/>
    <property type="molecule type" value="Genomic_DNA"/>
</dbReference>
<sequence>MLLEIPHDAQGRVVRRPNRFLVEFEDSSGALQEAHLHDPGRLPELIYPGNSILLRKVSNSNRRTSWDVVAAKSPAGWVFVHSGYHRRLAEGLIKKKLLPRDFKIEKAEVSYGKSRLDFLLLDEEGRDVWVEVKGCTLALDNVALFPDAPTKRGKRHIRELIEIVNNGGKAAVIFLVFRQDAKAFSPNYETDPSFSSALKEAIDVGVNVYPVKLYYDGEKVIFKEFVPILL</sequence>
<dbReference type="Gene3D" id="3.40.1350.60">
    <property type="match status" value="1"/>
</dbReference>
<feature type="domain" description="SfsA N-terminal OB" evidence="3">
    <location>
        <begin position="14"/>
        <end position="80"/>
    </location>
</feature>
<accession>A0A0S3QT55</accession>
<evidence type="ECO:0000313" key="5">
    <source>
        <dbReference type="Proteomes" id="UP000063234"/>
    </source>
</evidence>
<reference evidence="5" key="1">
    <citation type="journal article" date="2018" name="Science">
        <title>A primordial and reversible TCA cycle in a facultatively chemolithoautotrophic thermophile.</title>
        <authorList>
            <person name="Nunoura T."/>
            <person name="Chikaraishi Y."/>
            <person name="Izaki R."/>
            <person name="Suwa T."/>
            <person name="Sato T."/>
            <person name="Harada T."/>
            <person name="Mori K."/>
            <person name="Kato Y."/>
            <person name="Miyazaki M."/>
            <person name="Shimamura S."/>
            <person name="Yanagawa K."/>
            <person name="Shuto A."/>
            <person name="Ohkouchi N."/>
            <person name="Fujita N."/>
            <person name="Takaki Y."/>
            <person name="Atomi H."/>
            <person name="Takai K."/>
        </authorList>
    </citation>
    <scope>NUCLEOTIDE SEQUENCE [LARGE SCALE GENOMIC DNA]</scope>
    <source>
        <strain evidence="5">DSM 17441 / JCM 13301 / NBRC 103674 / ABI70S6</strain>
    </source>
</reference>
<dbReference type="InterPro" id="IPR041465">
    <property type="entry name" value="SfsA_N"/>
</dbReference>
<dbReference type="InterPro" id="IPR005224">
    <property type="entry name" value="SfsA"/>
</dbReference>
<evidence type="ECO:0000259" key="3">
    <source>
        <dbReference type="Pfam" id="PF17746"/>
    </source>
</evidence>
<dbReference type="HAMAP" id="MF_00095">
    <property type="entry name" value="SfsA"/>
    <property type="match status" value="1"/>
</dbReference>
<dbReference type="PANTHER" id="PTHR30545:SF2">
    <property type="entry name" value="SUGAR FERMENTATION STIMULATION PROTEIN A"/>
    <property type="match status" value="1"/>
</dbReference>
<dbReference type="Gene3D" id="2.40.50.580">
    <property type="match status" value="1"/>
</dbReference>
<evidence type="ECO:0000259" key="2">
    <source>
        <dbReference type="Pfam" id="PF03749"/>
    </source>
</evidence>
<feature type="domain" description="Sugar fermentation stimulation protein C-terminal" evidence="2">
    <location>
        <begin position="84"/>
        <end position="217"/>
    </location>
</feature>
<name>A0A0S3QT55_THET7</name>
<protein>
    <recommendedName>
        <fullName evidence="1">Sugar fermentation stimulation protein homolog</fullName>
    </recommendedName>
</protein>